<dbReference type="EMBL" id="BMZS01000001">
    <property type="protein sequence ID" value="GHD40372.1"/>
    <property type="molecule type" value="Genomic_DNA"/>
</dbReference>
<keyword evidence="1" id="KW-0732">Signal</keyword>
<sequence length="452" mass="48531">MRARVAPRLAAVLVGAAAVLAAVAPASAQISDAERDSVGQRPRLDYESYGLSLDPVDRGARTTGSSPVYAFTRMEVETGHDSNVRRVSSGETASVFTVARPGLSLHLDGEKQQTSLTGQAAIGRYGSSSGDAYEDLQLNLRSRIEIDEDADLALNAGAGRFHIERGSDLDLGPAFGTQTYRAYEFGAQLQTLALADKPIVGTVQSTWYRFDDVDGVDRSGLDRWIGVGNARIGFAQAGEVSFFVQPGVQRVDYSQNDAGNPDSTRLDLSVGATYSGGAVSQVSGFAGVSRRSYSQSGTAAEFAALVGAKALWNATDLMTVTGDLSISNEDSTLSNASSVATTEIGLGLDYEPRDNVILGTRLRWTDYRYSGDVEDERLFKAGLDVRYLLNEYAYVGAGLRWEDQASNDPANEFQATVASLRFGAKLCCLRDFVTDDREGRTVRQGVVNGVFR</sequence>
<evidence type="ECO:0008006" key="4">
    <source>
        <dbReference type="Google" id="ProtNLM"/>
    </source>
</evidence>
<protein>
    <recommendedName>
        <fullName evidence="4">Beta-barrel porin 2</fullName>
    </recommendedName>
</protein>
<evidence type="ECO:0000313" key="3">
    <source>
        <dbReference type="Proteomes" id="UP000630353"/>
    </source>
</evidence>
<organism evidence="2 3">
    <name type="scientific">Thalassobaculum fulvum</name>
    <dbReference type="NCBI Taxonomy" id="1633335"/>
    <lineage>
        <taxon>Bacteria</taxon>
        <taxon>Pseudomonadati</taxon>
        <taxon>Pseudomonadota</taxon>
        <taxon>Alphaproteobacteria</taxon>
        <taxon>Rhodospirillales</taxon>
        <taxon>Thalassobaculaceae</taxon>
        <taxon>Thalassobaculum</taxon>
    </lineage>
</organism>
<evidence type="ECO:0000313" key="2">
    <source>
        <dbReference type="EMBL" id="GHD40372.1"/>
    </source>
</evidence>
<name>A0A918XNT7_9PROT</name>
<dbReference type="InterPro" id="IPR018759">
    <property type="entry name" value="BBP2_2"/>
</dbReference>
<feature type="signal peptide" evidence="1">
    <location>
        <begin position="1"/>
        <end position="28"/>
    </location>
</feature>
<accession>A0A918XNT7</accession>
<gene>
    <name evidence="2" type="ORF">GCM10017083_03580</name>
</gene>
<reference evidence="2" key="2">
    <citation type="submission" date="2020-09" db="EMBL/GenBank/DDBJ databases">
        <authorList>
            <person name="Sun Q."/>
            <person name="Kim S."/>
        </authorList>
    </citation>
    <scope>NUCLEOTIDE SEQUENCE</scope>
    <source>
        <strain evidence="2">KCTC 42651</strain>
    </source>
</reference>
<reference evidence="2" key="1">
    <citation type="journal article" date="2014" name="Int. J. Syst. Evol. Microbiol.">
        <title>Complete genome sequence of Corynebacterium casei LMG S-19264T (=DSM 44701T), isolated from a smear-ripened cheese.</title>
        <authorList>
            <consortium name="US DOE Joint Genome Institute (JGI-PGF)"/>
            <person name="Walter F."/>
            <person name="Albersmeier A."/>
            <person name="Kalinowski J."/>
            <person name="Ruckert C."/>
        </authorList>
    </citation>
    <scope>NUCLEOTIDE SEQUENCE</scope>
    <source>
        <strain evidence="2">KCTC 42651</strain>
    </source>
</reference>
<feature type="chain" id="PRO_5037365266" description="Beta-barrel porin 2" evidence="1">
    <location>
        <begin position="29"/>
        <end position="452"/>
    </location>
</feature>
<comment type="caution">
    <text evidence="2">The sequence shown here is derived from an EMBL/GenBank/DDBJ whole genome shotgun (WGS) entry which is preliminary data.</text>
</comment>
<dbReference type="RefSeq" id="WP_189987192.1">
    <property type="nucleotide sequence ID" value="NZ_BMZS01000001.1"/>
</dbReference>
<keyword evidence="3" id="KW-1185">Reference proteome</keyword>
<evidence type="ECO:0000256" key="1">
    <source>
        <dbReference type="SAM" id="SignalP"/>
    </source>
</evidence>
<dbReference type="AlphaFoldDB" id="A0A918XNT7"/>
<proteinExistence type="predicted"/>
<dbReference type="Pfam" id="PF10082">
    <property type="entry name" value="BBP2_2"/>
    <property type="match status" value="1"/>
</dbReference>
<dbReference type="Proteomes" id="UP000630353">
    <property type="component" value="Unassembled WGS sequence"/>
</dbReference>